<keyword evidence="2" id="KW-1185">Reference proteome</keyword>
<accession>A0ABY4S1Y1</accession>
<dbReference type="EMBL" id="CP097635">
    <property type="protein sequence ID" value="URI06625.1"/>
    <property type="molecule type" value="Genomic_DNA"/>
</dbReference>
<sequence length="234" mass="25510">MSTIAAELAKLSPSARIDLYVIDLTPLNGPLIRLHAGLNKLMQPVVWQGEQYVGFPIQAEGFDVRADGTQPRPTITASNLYGSLNAAVREYNKLIGARLIRKRTRARFLDAVNFAGGVNADADPTAALADDVWVFDRIGNRDKFRISWELANPLDQPGRVVPARQCRNTVCTWEYRSADCGYAGLPVAKADDTPTSNPTEDRCSLLVSGCKLRFGADALLPIGIFPGVGLLREV</sequence>
<reference evidence="1" key="1">
    <citation type="submission" date="2022-05" db="EMBL/GenBank/DDBJ databases">
        <title>An RpoN-dependent PEP-CTERM gene is involved in floc formation of an Aquincola tertiaricarbonis strain.</title>
        <authorList>
            <person name="Qiu D."/>
            <person name="Xia M."/>
        </authorList>
    </citation>
    <scope>NUCLEOTIDE SEQUENCE</scope>
    <source>
        <strain evidence="1">RN12</strain>
    </source>
</reference>
<name>A0ABY4S1Y1_AQUTE</name>
<evidence type="ECO:0000313" key="2">
    <source>
        <dbReference type="Proteomes" id="UP001056201"/>
    </source>
</evidence>
<proteinExistence type="predicted"/>
<protein>
    <submittedName>
        <fullName evidence="1">Phage minor tail protein L</fullName>
    </submittedName>
</protein>
<dbReference type="InterPro" id="IPR006487">
    <property type="entry name" value="Phage_lambda_L"/>
</dbReference>
<dbReference type="NCBIfam" id="TIGR01600">
    <property type="entry name" value="phage_tail_L"/>
    <property type="match status" value="1"/>
</dbReference>
<dbReference type="Pfam" id="PF05100">
    <property type="entry name" value="Phage_tail_L"/>
    <property type="match status" value="1"/>
</dbReference>
<gene>
    <name evidence="1" type="ORF">MW290_12030</name>
</gene>
<organism evidence="1 2">
    <name type="scientific">Aquincola tertiaricarbonis</name>
    <dbReference type="NCBI Taxonomy" id="391953"/>
    <lineage>
        <taxon>Bacteria</taxon>
        <taxon>Pseudomonadati</taxon>
        <taxon>Pseudomonadota</taxon>
        <taxon>Betaproteobacteria</taxon>
        <taxon>Burkholderiales</taxon>
        <taxon>Sphaerotilaceae</taxon>
        <taxon>Aquincola</taxon>
    </lineage>
</organism>
<dbReference type="Proteomes" id="UP001056201">
    <property type="component" value="Chromosome 1"/>
</dbReference>
<evidence type="ECO:0000313" key="1">
    <source>
        <dbReference type="EMBL" id="URI06625.1"/>
    </source>
</evidence>
<dbReference type="RefSeq" id="WP_250194887.1">
    <property type="nucleotide sequence ID" value="NZ_CP097635.1"/>
</dbReference>